<protein>
    <recommendedName>
        <fullName evidence="3">N-acetyltransferase</fullName>
    </recommendedName>
</protein>
<evidence type="ECO:0008006" key="3">
    <source>
        <dbReference type="Google" id="ProtNLM"/>
    </source>
</evidence>
<comment type="caution">
    <text evidence="1">The sequence shown here is derived from an EMBL/GenBank/DDBJ whole genome shotgun (WGS) entry which is preliminary data.</text>
</comment>
<accession>A0ABR7CM95</accession>
<dbReference type="EMBL" id="JACOOK010000003">
    <property type="protein sequence ID" value="MBC5616784.1"/>
    <property type="molecule type" value="Genomic_DNA"/>
</dbReference>
<dbReference type="InterPro" id="IPR016181">
    <property type="entry name" value="Acyl_CoA_acyltransferase"/>
</dbReference>
<reference evidence="1 2" key="1">
    <citation type="submission" date="2020-08" db="EMBL/GenBank/DDBJ databases">
        <title>Genome public.</title>
        <authorList>
            <person name="Liu C."/>
            <person name="Sun Q."/>
        </authorList>
    </citation>
    <scope>NUCLEOTIDE SEQUENCE [LARGE SCALE GENOMIC DNA]</scope>
    <source>
        <strain evidence="1 2">New-7</strain>
    </source>
</reference>
<gene>
    <name evidence="1" type="ORF">H8S08_07090</name>
</gene>
<evidence type="ECO:0000313" key="2">
    <source>
        <dbReference type="Proteomes" id="UP000636891"/>
    </source>
</evidence>
<evidence type="ECO:0000313" key="1">
    <source>
        <dbReference type="EMBL" id="MBC5616784.1"/>
    </source>
</evidence>
<organism evidence="1 2">
    <name type="scientific">Alistipes hominis</name>
    <dbReference type="NCBI Taxonomy" id="2763015"/>
    <lineage>
        <taxon>Bacteria</taxon>
        <taxon>Pseudomonadati</taxon>
        <taxon>Bacteroidota</taxon>
        <taxon>Bacteroidia</taxon>
        <taxon>Bacteroidales</taxon>
        <taxon>Rikenellaceae</taxon>
        <taxon>Alistipes</taxon>
    </lineage>
</organism>
<dbReference type="RefSeq" id="WP_055204753.1">
    <property type="nucleotide sequence ID" value="NZ_JACOOK010000003.1"/>
</dbReference>
<sequence>MANYTLEEVTSRRAAREFLDLPKRLYRDEPHWICPLDSDIENRFRPQTNELLHDGEAIRWIALDERGRAVGRIAAFYNRELVKASEYQPTGGCGFFESIDDQRVADLLFDAARDWLAARGLEAMDGPINFGDRDSWWGLLVKGFEFTPLYCNPYNFEYYVRLFENYGFQNYFNQHTYLRELAEGLFPENVYERVKRLKEEPRYRFEHMDKRRIEKYADDFLEVYNKGWAGFSGVKPIDREHAFALLKKMRPIIDEHLMYFAYYDDRPIGFFLMIPDLNGVIGPLKGRFGLLQKFRFLWRLKVTKKATRIFALIFGVVPEFQGKGIESGMIYTFEQDVAKKIKFRYKSLELAWIGDFNPVMMRMVENYVCAQKHKMHTTYRYLFDRTKEFKRAPRMNLRKREPATAAE</sequence>
<proteinExistence type="predicted"/>
<dbReference type="InterPro" id="IPR039968">
    <property type="entry name" value="BcerS-like"/>
</dbReference>
<dbReference type="Proteomes" id="UP000636891">
    <property type="component" value="Unassembled WGS sequence"/>
</dbReference>
<dbReference type="PANTHER" id="PTHR41368">
    <property type="entry name" value="PROTEIN YGHO"/>
    <property type="match status" value="1"/>
</dbReference>
<dbReference type="SUPFAM" id="SSF55729">
    <property type="entry name" value="Acyl-CoA N-acyltransferases (Nat)"/>
    <property type="match status" value="1"/>
</dbReference>
<keyword evidence="2" id="KW-1185">Reference proteome</keyword>
<name>A0ABR7CM95_9BACT</name>
<dbReference type="Gene3D" id="3.40.630.30">
    <property type="match status" value="1"/>
</dbReference>
<dbReference type="PANTHER" id="PTHR41368:SF1">
    <property type="entry name" value="PROTEIN YGHO"/>
    <property type="match status" value="1"/>
</dbReference>